<keyword evidence="1" id="KW-1133">Transmembrane helix</keyword>
<dbReference type="STRING" id="706433.HMPREF9430_01384"/>
<organism evidence="2 3">
    <name type="scientific">Solobacterium moorei F0204</name>
    <dbReference type="NCBI Taxonomy" id="706433"/>
    <lineage>
        <taxon>Bacteria</taxon>
        <taxon>Bacillati</taxon>
        <taxon>Bacillota</taxon>
        <taxon>Erysipelotrichia</taxon>
        <taxon>Erysipelotrichales</taxon>
        <taxon>Erysipelotrichaceae</taxon>
        <taxon>Solobacterium</taxon>
    </lineage>
</organism>
<keyword evidence="1" id="KW-0812">Transmembrane</keyword>
<feature type="transmembrane region" description="Helical" evidence="1">
    <location>
        <begin position="133"/>
        <end position="152"/>
    </location>
</feature>
<feature type="transmembrane region" description="Helical" evidence="1">
    <location>
        <begin position="81"/>
        <end position="99"/>
    </location>
</feature>
<evidence type="ECO:0000313" key="3">
    <source>
        <dbReference type="Proteomes" id="UP000004097"/>
    </source>
</evidence>
<feature type="transmembrane region" description="Helical" evidence="1">
    <location>
        <begin position="12"/>
        <end position="29"/>
    </location>
</feature>
<comment type="caution">
    <text evidence="2">The sequence shown here is derived from an EMBL/GenBank/DDBJ whole genome shotgun (WGS) entry which is preliminary data.</text>
</comment>
<evidence type="ECO:0000313" key="2">
    <source>
        <dbReference type="EMBL" id="EFW24009.1"/>
    </source>
</evidence>
<keyword evidence="1" id="KW-0472">Membrane</keyword>
<sequence length="182" mass="20960">MKKLSFYQTYTLIGLIGFICLVPGLYYLLGAERSYSILVDLFPYGTVYVAGLLYQKQLDLDNLSLYPLSIKERILPRVKRILLALLSSSILYTLFSGFLRRFHPLDLEILVVSLLVLFVLEETFLYQIENYKLSLVLGILFSAVVIGLRVVIPEILQLVIIALFITGFCIFWMYRQNTRTSL</sequence>
<reference evidence="2 3" key="1">
    <citation type="submission" date="2010-08" db="EMBL/GenBank/DDBJ databases">
        <authorList>
            <person name="Weinstock G."/>
            <person name="Sodergren E."/>
            <person name="Clifton S."/>
            <person name="Fulton L."/>
            <person name="Fulton B."/>
            <person name="Courtney L."/>
            <person name="Fronick C."/>
            <person name="Harrison M."/>
            <person name="Strong C."/>
            <person name="Farmer C."/>
            <person name="Delahaunty K."/>
            <person name="Markovic C."/>
            <person name="Hall O."/>
            <person name="Minx P."/>
            <person name="Tomlinson C."/>
            <person name="Mitreva M."/>
            <person name="Hou S."/>
            <person name="Chen J."/>
            <person name="Wollam A."/>
            <person name="Pepin K.H."/>
            <person name="Johnson M."/>
            <person name="Bhonagiri V."/>
            <person name="Zhang X."/>
            <person name="Suruliraj S."/>
            <person name="Warren W."/>
            <person name="Chinwalla A."/>
            <person name="Mardis E.R."/>
            <person name="Wilson R.K."/>
        </authorList>
    </citation>
    <scope>NUCLEOTIDE SEQUENCE [LARGE SCALE GENOMIC DNA]</scope>
    <source>
        <strain evidence="2 3">F0204</strain>
    </source>
</reference>
<dbReference type="EMBL" id="AECQ01000028">
    <property type="protein sequence ID" value="EFW24009.1"/>
    <property type="molecule type" value="Genomic_DNA"/>
</dbReference>
<dbReference type="AlphaFoldDB" id="E7MPA4"/>
<dbReference type="Proteomes" id="UP000004097">
    <property type="component" value="Unassembled WGS sequence"/>
</dbReference>
<gene>
    <name evidence="2" type="ORF">HMPREF9430_01384</name>
</gene>
<accession>E7MPA4</accession>
<evidence type="ECO:0000256" key="1">
    <source>
        <dbReference type="SAM" id="Phobius"/>
    </source>
</evidence>
<keyword evidence="3" id="KW-1185">Reference proteome</keyword>
<dbReference type="HOGENOM" id="CLU_1481084_0_0_9"/>
<name>E7MPA4_9FIRM</name>
<feature type="transmembrane region" description="Helical" evidence="1">
    <location>
        <begin position="105"/>
        <end position="126"/>
    </location>
</feature>
<dbReference type="RefSeq" id="WP_006526192.1">
    <property type="nucleotide sequence ID" value="NZ_GL637665.1"/>
</dbReference>
<proteinExistence type="predicted"/>
<feature type="transmembrane region" description="Helical" evidence="1">
    <location>
        <begin position="158"/>
        <end position="174"/>
    </location>
</feature>
<protein>
    <submittedName>
        <fullName evidence="2">Uncharacterized protein</fullName>
    </submittedName>
</protein>